<name>A0A167MGX1_9GAMM</name>
<dbReference type="PATRIC" id="fig|1365257.3.peg.2739"/>
<feature type="transmembrane region" description="Helical" evidence="1">
    <location>
        <begin position="25"/>
        <end position="48"/>
    </location>
</feature>
<dbReference type="EMBL" id="AUXX01000017">
    <property type="protein sequence ID" value="KZN66400.1"/>
    <property type="molecule type" value="Genomic_DNA"/>
</dbReference>
<keyword evidence="1" id="KW-0472">Membrane</keyword>
<evidence type="ECO:0000313" key="2">
    <source>
        <dbReference type="EMBL" id="KZN66400.1"/>
    </source>
</evidence>
<gene>
    <name evidence="2" type="ORF">N478_20255</name>
</gene>
<reference evidence="2 3" key="1">
    <citation type="submission" date="2013-07" db="EMBL/GenBank/DDBJ databases">
        <title>Comparative Genomic and Metabolomic Analysis of Twelve Strains of Pseudoalteromonas luteoviolacea.</title>
        <authorList>
            <person name="Vynne N.G."/>
            <person name="Mansson M."/>
            <person name="Gram L."/>
        </authorList>
    </citation>
    <scope>NUCLEOTIDE SEQUENCE [LARGE SCALE GENOMIC DNA]</scope>
    <source>
        <strain evidence="2 3">S4060-1</strain>
    </source>
</reference>
<evidence type="ECO:0000256" key="1">
    <source>
        <dbReference type="SAM" id="Phobius"/>
    </source>
</evidence>
<keyword evidence="1" id="KW-0812">Transmembrane</keyword>
<proteinExistence type="predicted"/>
<keyword evidence="1" id="KW-1133">Transmembrane helix</keyword>
<dbReference type="Proteomes" id="UP000076661">
    <property type="component" value="Unassembled WGS sequence"/>
</dbReference>
<feature type="transmembrane region" description="Helical" evidence="1">
    <location>
        <begin position="68"/>
        <end position="87"/>
    </location>
</feature>
<sequence length="135" mass="16093">MEYFYKVQLYVLCTFERSRGENNDYAFFSALCLVSLLIMLNVHSAFLLGELLIPSAFKRINDWLYHEAFCHINAIAIYFVPFMYCWARRKKYKGFPDFDQEMMQSSLVKKYGILNFVVYSLVSVLVFLWLLFSRI</sequence>
<accession>A0A167MGX1</accession>
<organism evidence="2 3">
    <name type="scientific">Pseudoalteromonas luteoviolacea S4060-1</name>
    <dbReference type="NCBI Taxonomy" id="1365257"/>
    <lineage>
        <taxon>Bacteria</taxon>
        <taxon>Pseudomonadati</taxon>
        <taxon>Pseudomonadota</taxon>
        <taxon>Gammaproteobacteria</taxon>
        <taxon>Alteromonadales</taxon>
        <taxon>Pseudoalteromonadaceae</taxon>
        <taxon>Pseudoalteromonas</taxon>
    </lineage>
</organism>
<comment type="caution">
    <text evidence="2">The sequence shown here is derived from an EMBL/GenBank/DDBJ whole genome shotgun (WGS) entry which is preliminary data.</text>
</comment>
<dbReference type="AlphaFoldDB" id="A0A167MGX1"/>
<protein>
    <submittedName>
        <fullName evidence="2">Uncharacterized protein</fullName>
    </submittedName>
</protein>
<feature type="transmembrane region" description="Helical" evidence="1">
    <location>
        <begin position="112"/>
        <end position="132"/>
    </location>
</feature>
<evidence type="ECO:0000313" key="3">
    <source>
        <dbReference type="Proteomes" id="UP000076661"/>
    </source>
</evidence>